<protein>
    <submittedName>
        <fullName evidence="4">SPFH domain-containing protein</fullName>
    </submittedName>
</protein>
<feature type="transmembrane region" description="Helical" evidence="2">
    <location>
        <begin position="67"/>
        <end position="86"/>
    </location>
</feature>
<feature type="compositionally biased region" description="Gly residues" evidence="1">
    <location>
        <begin position="367"/>
        <end position="378"/>
    </location>
</feature>
<dbReference type="SMART" id="SM00244">
    <property type="entry name" value="PHB"/>
    <property type="match status" value="1"/>
</dbReference>
<organism evidence="4 5">
    <name type="scientific">Oerskovia rustica</name>
    <dbReference type="NCBI Taxonomy" id="2762237"/>
    <lineage>
        <taxon>Bacteria</taxon>
        <taxon>Bacillati</taxon>
        <taxon>Actinomycetota</taxon>
        <taxon>Actinomycetes</taxon>
        <taxon>Micrococcales</taxon>
        <taxon>Cellulomonadaceae</taxon>
        <taxon>Oerskovia</taxon>
    </lineage>
</organism>
<feature type="non-terminal residue" evidence="4">
    <location>
        <position position="378"/>
    </location>
</feature>
<evidence type="ECO:0000313" key="5">
    <source>
        <dbReference type="Proteomes" id="UP000641803"/>
    </source>
</evidence>
<feature type="compositionally biased region" description="Low complexity" evidence="1">
    <location>
        <begin position="342"/>
        <end position="351"/>
    </location>
</feature>
<dbReference type="Gene3D" id="3.30.479.30">
    <property type="entry name" value="Band 7 domain"/>
    <property type="match status" value="1"/>
</dbReference>
<dbReference type="SUPFAM" id="SSF117892">
    <property type="entry name" value="Band 7/SPFH domain"/>
    <property type="match status" value="1"/>
</dbReference>
<keyword evidence="2" id="KW-0812">Transmembrane</keyword>
<proteinExistence type="predicted"/>
<evidence type="ECO:0000259" key="3">
    <source>
        <dbReference type="SMART" id="SM00244"/>
    </source>
</evidence>
<feature type="region of interest" description="Disordered" evidence="1">
    <location>
        <begin position="311"/>
        <end position="378"/>
    </location>
</feature>
<feature type="compositionally biased region" description="Pro residues" evidence="1">
    <location>
        <begin position="352"/>
        <end position="366"/>
    </location>
</feature>
<dbReference type="InterPro" id="IPR001107">
    <property type="entry name" value="Band_7"/>
</dbReference>
<reference evidence="4 5" key="1">
    <citation type="submission" date="2020-08" db="EMBL/GenBank/DDBJ databases">
        <title>A Genomic Blueprint of the Chicken Gut Microbiome.</title>
        <authorList>
            <person name="Gilroy R."/>
            <person name="Ravi A."/>
            <person name="Getino M."/>
            <person name="Pursley I."/>
            <person name="Horton D.L."/>
            <person name="Alikhan N.-F."/>
            <person name="Baker D."/>
            <person name="Gharbi K."/>
            <person name="Hall N."/>
            <person name="Watson M."/>
            <person name="Adriaenssens E.M."/>
            <person name="Foster-Nyarko E."/>
            <person name="Jarju S."/>
            <person name="Secka A."/>
            <person name="Antonio M."/>
            <person name="Oren A."/>
            <person name="Chaudhuri R."/>
            <person name="La Ragione R.M."/>
            <person name="Hildebrand F."/>
            <person name="Pallen M.J."/>
        </authorList>
    </citation>
    <scope>NUCLEOTIDE SEQUENCE [LARGE SCALE GENOMIC DNA]</scope>
    <source>
        <strain evidence="4 5">Sa4CUA1</strain>
    </source>
</reference>
<dbReference type="Proteomes" id="UP000641803">
    <property type="component" value="Unassembled WGS sequence"/>
</dbReference>
<dbReference type="InterPro" id="IPR036013">
    <property type="entry name" value="Band_7/SPFH_dom_sf"/>
</dbReference>
<dbReference type="CDD" id="cd03402">
    <property type="entry name" value="SPFH_like_u2"/>
    <property type="match status" value="1"/>
</dbReference>
<feature type="transmembrane region" description="Helical" evidence="2">
    <location>
        <begin position="35"/>
        <end position="55"/>
    </location>
</feature>
<evidence type="ECO:0000256" key="1">
    <source>
        <dbReference type="SAM" id="MobiDB-lite"/>
    </source>
</evidence>
<feature type="compositionally biased region" description="Basic residues" evidence="1">
    <location>
        <begin position="314"/>
        <end position="329"/>
    </location>
</feature>
<sequence>MSDTTAPPQESVGGEPSGRPVGHDGTRVDVTEQPAWSLGAGGGGLAILLVLVLLGGSVPLFMTSTPVGTLLGVVAIVLGLLALTAVKVINPGQTLVVQFFGRYLGTIRRTGLVATVPLSTRKRVSVRVRNFETSELKVNDADGNPINIAAIIVWQVADTAKASFAVEDYTDFVRVQAESALRHVAMSHPYDDAEAGEQSLRGATEVVSAEIAAEVAARVVVAGVEVVEARISNLAYAPEIAQAMLQRQQAGAIIAARSRIVEGAVSMVEDALQRLEAESIVTLDDERRAAMVSNLLVVLCSDSRATPVVNAGSRRSRTCFRSVRGRRGAPSRPTSAPPSGPPTTGAPSRPTSAPPSGPGAPSPGAPPGAGAGPAGGAG</sequence>
<feature type="domain" description="Band 7" evidence="3">
    <location>
        <begin position="84"/>
        <end position="248"/>
    </location>
</feature>
<evidence type="ECO:0000313" key="4">
    <source>
        <dbReference type="EMBL" id="MBD7952103.1"/>
    </source>
</evidence>
<keyword evidence="2" id="KW-1133">Transmembrane helix</keyword>
<keyword evidence="2" id="KW-0472">Membrane</keyword>
<dbReference type="EMBL" id="JACSQQ010000040">
    <property type="protein sequence ID" value="MBD7952103.1"/>
    <property type="molecule type" value="Genomic_DNA"/>
</dbReference>
<feature type="region of interest" description="Disordered" evidence="1">
    <location>
        <begin position="1"/>
        <end position="26"/>
    </location>
</feature>
<evidence type="ECO:0000256" key="2">
    <source>
        <dbReference type="SAM" id="Phobius"/>
    </source>
</evidence>
<name>A0ABR8RWE2_9CELL</name>
<dbReference type="PANTHER" id="PTHR43446:SF1">
    <property type="entry name" value="BAND 7 DOMAIN-CONTAINING PROTEIN"/>
    <property type="match status" value="1"/>
</dbReference>
<gene>
    <name evidence="4" type="ORF">H9652_17000</name>
</gene>
<dbReference type="PANTHER" id="PTHR43446">
    <property type="entry name" value="MEMBRANE PROTEIN-RELATED"/>
    <property type="match status" value="1"/>
</dbReference>
<comment type="caution">
    <text evidence="4">The sequence shown here is derived from an EMBL/GenBank/DDBJ whole genome shotgun (WGS) entry which is preliminary data.</text>
</comment>
<accession>A0ABR8RWE2</accession>
<dbReference type="Pfam" id="PF01145">
    <property type="entry name" value="Band_7"/>
    <property type="match status" value="1"/>
</dbReference>
<keyword evidence="5" id="KW-1185">Reference proteome</keyword>